<dbReference type="InterPro" id="IPR036291">
    <property type="entry name" value="NAD(P)-bd_dom_sf"/>
</dbReference>
<comment type="caution">
    <text evidence="11">The sequence shown here is derived from an EMBL/GenBank/DDBJ whole genome shotgun (WGS) entry which is preliminary data.</text>
</comment>
<name>A0ABR5W6I1_9VIBR</name>
<dbReference type="InterPro" id="IPR005886">
    <property type="entry name" value="UDP_G4E"/>
</dbReference>
<sequence>MNVLVTGGIGYIGSHTCVQMMEAGMKPIIIDNLCNANIAVLERIETLSGEPATFYQGDIRDEAFLDSLFRQHDIQAVIHFAGLKAVGESVSKPLDYYDNNVNGSLVLARCMRKAGVKRLIFSSSATVYGDPAQVPITESSPTGSTTNPYGRSKHMVEQCLSDLYSAEKDWSITLLRYFNPVGAHPSGLMGEDPQGIPNNLMPFIAQVAVGRREKLSVFGNDYPTVDGTGVRDYIHVMDVADGHIAALQKVGGKVGLHIYNLGTGQGSSVLEMLDAFSKASGKAMPYEICPRRPGDIAQCWASTEKAERELGWKATRTVAEMAADTWKWQSNNPQGY</sequence>
<dbReference type="CDD" id="cd05247">
    <property type="entry name" value="UDP_G4E_1_SDR_e"/>
    <property type="match status" value="1"/>
</dbReference>
<evidence type="ECO:0000256" key="3">
    <source>
        <dbReference type="ARBA" id="ARBA00004947"/>
    </source>
</evidence>
<evidence type="ECO:0000256" key="7">
    <source>
        <dbReference type="ARBA" id="ARBA00023027"/>
    </source>
</evidence>
<evidence type="ECO:0000256" key="8">
    <source>
        <dbReference type="ARBA" id="ARBA00023235"/>
    </source>
</evidence>
<dbReference type="NCBIfam" id="TIGR01179">
    <property type="entry name" value="galE"/>
    <property type="match status" value="1"/>
</dbReference>
<accession>A0ABR5W6I1</accession>
<dbReference type="RefSeq" id="WP_061898972.1">
    <property type="nucleotide sequence ID" value="NZ_CAXYEW010000007.1"/>
</dbReference>
<evidence type="ECO:0000256" key="5">
    <source>
        <dbReference type="ARBA" id="ARBA00013189"/>
    </source>
</evidence>
<dbReference type="Gene3D" id="3.40.50.720">
    <property type="entry name" value="NAD(P)-binding Rossmann-like Domain"/>
    <property type="match status" value="1"/>
</dbReference>
<keyword evidence="7 9" id="KW-0520">NAD</keyword>
<dbReference type="Pfam" id="PF16363">
    <property type="entry name" value="GDP_Man_Dehyd"/>
    <property type="match status" value="1"/>
</dbReference>
<evidence type="ECO:0000256" key="4">
    <source>
        <dbReference type="ARBA" id="ARBA00007637"/>
    </source>
</evidence>
<evidence type="ECO:0000259" key="10">
    <source>
        <dbReference type="Pfam" id="PF16363"/>
    </source>
</evidence>
<dbReference type="InterPro" id="IPR016040">
    <property type="entry name" value="NAD(P)-bd_dom"/>
</dbReference>
<evidence type="ECO:0000313" key="12">
    <source>
        <dbReference type="Proteomes" id="UP000075609"/>
    </source>
</evidence>
<dbReference type="PRINTS" id="PR01713">
    <property type="entry name" value="NUCEPIMERASE"/>
</dbReference>
<organism evidence="11 12">
    <name type="scientific">Vibrio cidicii</name>
    <dbReference type="NCBI Taxonomy" id="1763883"/>
    <lineage>
        <taxon>Bacteria</taxon>
        <taxon>Pseudomonadati</taxon>
        <taxon>Pseudomonadota</taxon>
        <taxon>Gammaproteobacteria</taxon>
        <taxon>Vibrionales</taxon>
        <taxon>Vibrionaceae</taxon>
        <taxon>Vibrio</taxon>
    </lineage>
</organism>
<dbReference type="EC" id="5.1.3.2" evidence="5 9"/>
<comment type="subunit">
    <text evidence="9">Homodimer.</text>
</comment>
<dbReference type="NCBIfam" id="NF007956">
    <property type="entry name" value="PRK10675.1"/>
    <property type="match status" value="1"/>
</dbReference>
<evidence type="ECO:0000256" key="2">
    <source>
        <dbReference type="ARBA" id="ARBA00001911"/>
    </source>
</evidence>
<keyword evidence="12" id="KW-1185">Reference proteome</keyword>
<feature type="domain" description="NAD(P)-binding" evidence="10">
    <location>
        <begin position="4"/>
        <end position="324"/>
    </location>
</feature>
<reference evidence="11 12" key="1">
    <citation type="submission" date="2015-12" db="EMBL/GenBank/DDBJ databases">
        <authorList>
            <person name="Tarr C.L."/>
            <person name="Gladney L.M."/>
        </authorList>
    </citation>
    <scope>NUCLEOTIDE SEQUENCE [LARGE SCALE GENOMIC DNA]</scope>
    <source>
        <strain evidence="11 12">1048-83</strain>
    </source>
</reference>
<dbReference type="EMBL" id="LOBP01000013">
    <property type="protein sequence ID" value="KYN90819.1"/>
    <property type="molecule type" value="Genomic_DNA"/>
</dbReference>
<dbReference type="Proteomes" id="UP000075609">
    <property type="component" value="Unassembled WGS sequence"/>
</dbReference>
<evidence type="ECO:0000313" key="11">
    <source>
        <dbReference type="EMBL" id="KYN90819.1"/>
    </source>
</evidence>
<evidence type="ECO:0000256" key="9">
    <source>
        <dbReference type="RuleBase" id="RU366046"/>
    </source>
</evidence>
<dbReference type="PANTHER" id="PTHR43725:SF47">
    <property type="entry name" value="UDP-GLUCOSE 4-EPIMERASE"/>
    <property type="match status" value="1"/>
</dbReference>
<comment type="catalytic activity">
    <reaction evidence="1 9">
        <text>UDP-alpha-D-glucose = UDP-alpha-D-galactose</text>
        <dbReference type="Rhea" id="RHEA:22168"/>
        <dbReference type="ChEBI" id="CHEBI:58885"/>
        <dbReference type="ChEBI" id="CHEBI:66914"/>
        <dbReference type="EC" id="5.1.3.2"/>
    </reaction>
</comment>
<protein>
    <recommendedName>
        <fullName evidence="6 9">UDP-glucose 4-epimerase</fullName>
        <ecNumber evidence="5 9">5.1.3.2</ecNumber>
    </recommendedName>
</protein>
<proteinExistence type="inferred from homology"/>
<keyword evidence="9" id="KW-0119">Carbohydrate metabolism</keyword>
<comment type="cofactor">
    <cofactor evidence="2 9">
        <name>NAD(+)</name>
        <dbReference type="ChEBI" id="CHEBI:57540"/>
    </cofactor>
</comment>
<dbReference type="SUPFAM" id="SSF51735">
    <property type="entry name" value="NAD(P)-binding Rossmann-fold domains"/>
    <property type="match status" value="1"/>
</dbReference>
<keyword evidence="8 9" id="KW-0413">Isomerase</keyword>
<evidence type="ECO:0000256" key="1">
    <source>
        <dbReference type="ARBA" id="ARBA00000083"/>
    </source>
</evidence>
<evidence type="ECO:0000256" key="6">
    <source>
        <dbReference type="ARBA" id="ARBA00018569"/>
    </source>
</evidence>
<dbReference type="Gene3D" id="3.90.25.10">
    <property type="entry name" value="UDP-galactose 4-epimerase, domain 1"/>
    <property type="match status" value="1"/>
</dbReference>
<dbReference type="PANTHER" id="PTHR43725">
    <property type="entry name" value="UDP-GLUCOSE 4-EPIMERASE"/>
    <property type="match status" value="1"/>
</dbReference>
<gene>
    <name evidence="11" type="ORF">ATY35_08275</name>
</gene>
<comment type="pathway">
    <text evidence="3 9">Carbohydrate metabolism; galactose metabolism.</text>
</comment>
<comment type="similarity">
    <text evidence="4 9">Belongs to the NAD(P)-dependent epimerase/dehydratase family.</text>
</comment>